<proteinExistence type="predicted"/>
<keyword evidence="2" id="KW-0255">Endonuclease</keyword>
<dbReference type="HOGENOM" id="CLU_060500_3_0_5"/>
<dbReference type="SUPFAM" id="SSF56219">
    <property type="entry name" value="DNase I-like"/>
    <property type="match status" value="1"/>
</dbReference>
<dbReference type="Gene3D" id="3.60.10.10">
    <property type="entry name" value="Endonuclease/exonuclease/phosphatase"/>
    <property type="match status" value="1"/>
</dbReference>
<dbReference type="AlphaFoldDB" id="A0A0B5DSC3"/>
<evidence type="ECO:0000313" key="3">
    <source>
        <dbReference type="Proteomes" id="UP000031521"/>
    </source>
</evidence>
<organism evidence="2 3">
    <name type="scientific">Celeribacter indicus</name>
    <dbReference type="NCBI Taxonomy" id="1208324"/>
    <lineage>
        <taxon>Bacteria</taxon>
        <taxon>Pseudomonadati</taxon>
        <taxon>Pseudomonadota</taxon>
        <taxon>Alphaproteobacteria</taxon>
        <taxon>Rhodobacterales</taxon>
        <taxon>Roseobacteraceae</taxon>
        <taxon>Celeribacter</taxon>
    </lineage>
</organism>
<gene>
    <name evidence="2" type="ORF">P73_1723</name>
</gene>
<keyword evidence="2" id="KW-0378">Hydrolase</keyword>
<dbReference type="Proteomes" id="UP000031521">
    <property type="component" value="Chromosome"/>
</dbReference>
<evidence type="ECO:0000259" key="1">
    <source>
        <dbReference type="Pfam" id="PF03372"/>
    </source>
</evidence>
<dbReference type="Pfam" id="PF03372">
    <property type="entry name" value="Exo_endo_phos"/>
    <property type="match status" value="1"/>
</dbReference>
<dbReference type="InterPro" id="IPR005135">
    <property type="entry name" value="Endo/exonuclease/phosphatase"/>
</dbReference>
<sequence length="224" mass="24513">MRLASYNLRKCRGTDGLRAPGRILDVINEIGAQAVALQEADMRLGARPAALPLRMIETHTDFTAVPVNLSAVSVGWHGNAILVRKDATVEADHRFELPGLEPRGAVAVDIAGLRIVGVHLGLLRSSRQKQLHAIRAHLSRLDDRPTVILGDFNEWSQTGGLDPLRDAFEIHAPGRSFHANRPMAALDRIAHTPALDLRDAGVVETEQSRRASDHLPVWADLARL</sequence>
<feature type="domain" description="Endonuclease/exonuclease/phosphatase" evidence="1">
    <location>
        <begin position="4"/>
        <end position="214"/>
    </location>
</feature>
<protein>
    <submittedName>
        <fullName evidence="2">Endonuclease/exonuclease/phosphatase</fullName>
    </submittedName>
</protein>
<keyword evidence="3" id="KW-1185">Reference proteome</keyword>
<dbReference type="GO" id="GO:0004519">
    <property type="term" value="F:endonuclease activity"/>
    <property type="evidence" value="ECO:0007669"/>
    <property type="project" value="UniProtKB-KW"/>
</dbReference>
<dbReference type="InterPro" id="IPR036691">
    <property type="entry name" value="Endo/exonu/phosph_ase_sf"/>
</dbReference>
<dbReference type="OrthoDB" id="9813425at2"/>
<dbReference type="EMBL" id="CP004393">
    <property type="protein sequence ID" value="AJE46438.1"/>
    <property type="molecule type" value="Genomic_DNA"/>
</dbReference>
<accession>A0A0B5DSC3</accession>
<reference evidence="2 3" key="1">
    <citation type="journal article" date="2014" name="Int. J. Syst. Evol. Microbiol.">
        <title>Celeribacter indicus sp. nov., a polycyclic aromatic hydrocarbon-degrading bacterium from deep-sea sediment and reclassification of Huaishuia halophila as Celeribacter halophilus comb. nov.</title>
        <authorList>
            <person name="Lai Q."/>
            <person name="Cao J."/>
            <person name="Yuan J."/>
            <person name="Li F."/>
            <person name="Shao Z."/>
        </authorList>
    </citation>
    <scope>NUCLEOTIDE SEQUENCE [LARGE SCALE GENOMIC DNA]</scope>
    <source>
        <strain evidence="2">P73</strain>
    </source>
</reference>
<name>A0A0B5DSC3_9RHOB</name>
<dbReference type="STRING" id="1208324.P73_1723"/>
<keyword evidence="2" id="KW-0269">Exonuclease</keyword>
<keyword evidence="2" id="KW-0540">Nuclease</keyword>
<evidence type="ECO:0000313" key="2">
    <source>
        <dbReference type="EMBL" id="AJE46438.1"/>
    </source>
</evidence>
<dbReference type="GO" id="GO:0004527">
    <property type="term" value="F:exonuclease activity"/>
    <property type="evidence" value="ECO:0007669"/>
    <property type="project" value="UniProtKB-KW"/>
</dbReference>
<dbReference type="KEGG" id="cid:P73_1723"/>